<evidence type="ECO:0000256" key="2">
    <source>
        <dbReference type="ARBA" id="ARBA00023015"/>
    </source>
</evidence>
<evidence type="ECO:0000313" key="6">
    <source>
        <dbReference type="EMBL" id="MDV5391437.1"/>
    </source>
</evidence>
<gene>
    <name evidence="6" type="ORF">QM089_14570</name>
</gene>
<dbReference type="InterPro" id="IPR005119">
    <property type="entry name" value="LysR_subst-bd"/>
</dbReference>
<dbReference type="SUPFAM" id="SSF53850">
    <property type="entry name" value="Periplasmic binding protein-like II"/>
    <property type="match status" value="1"/>
</dbReference>
<name>A0AAE4PZ91_9GAMM</name>
<organism evidence="6 7">
    <name type="scientific">Shewanella xiamenensis</name>
    <dbReference type="NCBI Taxonomy" id="332186"/>
    <lineage>
        <taxon>Bacteria</taxon>
        <taxon>Pseudomonadati</taxon>
        <taxon>Pseudomonadota</taxon>
        <taxon>Gammaproteobacteria</taxon>
        <taxon>Alteromonadales</taxon>
        <taxon>Shewanellaceae</taxon>
        <taxon>Shewanella</taxon>
    </lineage>
</organism>
<proteinExistence type="inferred from homology"/>
<evidence type="ECO:0000256" key="4">
    <source>
        <dbReference type="ARBA" id="ARBA00023163"/>
    </source>
</evidence>
<comment type="similarity">
    <text evidence="1">Belongs to the LysR transcriptional regulatory family.</text>
</comment>
<evidence type="ECO:0000256" key="1">
    <source>
        <dbReference type="ARBA" id="ARBA00009437"/>
    </source>
</evidence>
<dbReference type="GO" id="GO:0003700">
    <property type="term" value="F:DNA-binding transcription factor activity"/>
    <property type="evidence" value="ECO:0007669"/>
    <property type="project" value="InterPro"/>
</dbReference>
<dbReference type="InterPro" id="IPR000847">
    <property type="entry name" value="LysR_HTH_N"/>
</dbReference>
<dbReference type="PRINTS" id="PR00039">
    <property type="entry name" value="HTHLYSR"/>
</dbReference>
<dbReference type="EMBL" id="JASGOQ010000001">
    <property type="protein sequence ID" value="MDV5391437.1"/>
    <property type="molecule type" value="Genomic_DNA"/>
</dbReference>
<dbReference type="Gene3D" id="1.10.10.10">
    <property type="entry name" value="Winged helix-like DNA-binding domain superfamily/Winged helix DNA-binding domain"/>
    <property type="match status" value="1"/>
</dbReference>
<reference evidence="6" key="1">
    <citation type="submission" date="2023-05" db="EMBL/GenBank/DDBJ databases">
        <title>Colonisation of extended spectrum b-lactamase- and carbapenemase-producing bacteria on hospital surfaces from low- and middle-income countries.</title>
        <authorList>
            <person name="Nieto-Rosado M."/>
            <person name="Sands K."/>
            <person name="Iregbu K."/>
            <person name="Zahra R."/>
            <person name="Mazarati J.B."/>
            <person name="Mehtar S."/>
            <person name="Barnards-Group B."/>
            <person name="Walsh T.R."/>
        </authorList>
    </citation>
    <scope>NUCLEOTIDE SEQUENCE</scope>
    <source>
        <strain evidence="6">PP-E493</strain>
    </source>
</reference>
<dbReference type="PROSITE" id="PS50931">
    <property type="entry name" value="HTH_LYSR"/>
    <property type="match status" value="1"/>
</dbReference>
<dbReference type="PANTHER" id="PTHR30126:SF5">
    <property type="entry name" value="HTH-TYPE TRANSCRIPTIONAL ACTIVATOR CMPR"/>
    <property type="match status" value="1"/>
</dbReference>
<dbReference type="GO" id="GO:0000976">
    <property type="term" value="F:transcription cis-regulatory region binding"/>
    <property type="evidence" value="ECO:0007669"/>
    <property type="project" value="TreeGrafter"/>
</dbReference>
<dbReference type="RefSeq" id="WP_037430246.1">
    <property type="nucleotide sequence ID" value="NZ_AP026732.1"/>
</dbReference>
<evidence type="ECO:0000313" key="7">
    <source>
        <dbReference type="Proteomes" id="UP001187859"/>
    </source>
</evidence>
<dbReference type="SUPFAM" id="SSF46785">
    <property type="entry name" value="Winged helix' DNA-binding domain"/>
    <property type="match status" value="1"/>
</dbReference>
<dbReference type="Pfam" id="PF00126">
    <property type="entry name" value="HTH_1"/>
    <property type="match status" value="1"/>
</dbReference>
<dbReference type="Pfam" id="PF03466">
    <property type="entry name" value="LysR_substrate"/>
    <property type="match status" value="1"/>
</dbReference>
<keyword evidence="4" id="KW-0804">Transcription</keyword>
<comment type="caution">
    <text evidence="6">The sequence shown here is derived from an EMBL/GenBank/DDBJ whole genome shotgun (WGS) entry which is preliminary data.</text>
</comment>
<accession>A0AAE4PZ91</accession>
<dbReference type="InterPro" id="IPR036390">
    <property type="entry name" value="WH_DNA-bd_sf"/>
</dbReference>
<protein>
    <submittedName>
        <fullName evidence="6">LysR family transcriptional regulator</fullName>
    </submittedName>
</protein>
<sequence>MDKSSQGQLKLRHLSFRLLEVYVQVVRLGNISAAARTLHLTQPTVSLQLKKLADILGEPLLNSIDGRMSPTLIGQELYRAACDTLSRFEDFDAFIQQARGGSIGHINIGLVTTAKYVVPRILGAFYRQFPQVKVTLNIGNRAHILGRFERQEDDLYLFSHPPSGEQVLSARIIKNPLQLIAPKDHWAVGRQQVRFSELKQERFIIREPGSATRLMFESWCSAQGIALSETMQIESNEAIRLSVASGLGLSVISAHTLQEGREKPAVLSVSGFPLESNWYLVGRRDKRLPYAAMQLVAFMATHLAECIEPEWVAADIQQLSAIFAPESLSR</sequence>
<dbReference type="Gene3D" id="3.40.190.290">
    <property type="match status" value="1"/>
</dbReference>
<dbReference type="Proteomes" id="UP001187859">
    <property type="component" value="Unassembled WGS sequence"/>
</dbReference>
<dbReference type="AlphaFoldDB" id="A0AAE4PZ91"/>
<keyword evidence="2" id="KW-0805">Transcription regulation</keyword>
<keyword evidence="3" id="KW-0238">DNA-binding</keyword>
<dbReference type="InterPro" id="IPR036388">
    <property type="entry name" value="WH-like_DNA-bd_sf"/>
</dbReference>
<dbReference type="PANTHER" id="PTHR30126">
    <property type="entry name" value="HTH-TYPE TRANSCRIPTIONAL REGULATOR"/>
    <property type="match status" value="1"/>
</dbReference>
<feature type="domain" description="HTH lysR-type" evidence="5">
    <location>
        <begin position="14"/>
        <end position="71"/>
    </location>
</feature>
<evidence type="ECO:0000259" key="5">
    <source>
        <dbReference type="PROSITE" id="PS50931"/>
    </source>
</evidence>
<evidence type="ECO:0000256" key="3">
    <source>
        <dbReference type="ARBA" id="ARBA00023125"/>
    </source>
</evidence>